<dbReference type="Proteomes" id="UP000194857">
    <property type="component" value="Unassembled WGS sequence"/>
</dbReference>
<protein>
    <submittedName>
        <fullName evidence="1">Uncharacterized protein</fullName>
    </submittedName>
</protein>
<dbReference type="EMBL" id="NFFZ01000004">
    <property type="protein sequence ID" value="OTI63286.1"/>
    <property type="molecule type" value="Genomic_DNA"/>
</dbReference>
<gene>
    <name evidence="1" type="ORF">CAZ10_10680</name>
</gene>
<reference evidence="1 2" key="1">
    <citation type="submission" date="2017-05" db="EMBL/GenBank/DDBJ databases">
        <authorList>
            <person name="Song R."/>
            <person name="Chenine A.L."/>
            <person name="Ruprecht R.M."/>
        </authorList>
    </citation>
    <scope>NUCLEOTIDE SEQUENCE [LARGE SCALE GENOMIC DNA]</scope>
    <source>
        <strain evidence="1 2">S567_C10_BS</strain>
    </source>
</reference>
<sequence length="127" mass="13707">MGQAGFSDTIIRIQTGISVGPAAAVHLARKASVTQLVPALPSFDSIVFESTQAQAAIGLVMNYLEHWDSADFEVGVDALITAHSQSVSEQNEFPLTLEEAWVIARECRCLGSAEVLNLLFSRLNQDC</sequence>
<name>A0A241XT08_PSEAI</name>
<evidence type="ECO:0000313" key="1">
    <source>
        <dbReference type="EMBL" id="OTI63286.1"/>
    </source>
</evidence>
<proteinExistence type="predicted"/>
<organism evidence="1 2">
    <name type="scientific">Pseudomonas aeruginosa</name>
    <dbReference type="NCBI Taxonomy" id="287"/>
    <lineage>
        <taxon>Bacteria</taxon>
        <taxon>Pseudomonadati</taxon>
        <taxon>Pseudomonadota</taxon>
        <taxon>Gammaproteobacteria</taxon>
        <taxon>Pseudomonadales</taxon>
        <taxon>Pseudomonadaceae</taxon>
        <taxon>Pseudomonas</taxon>
    </lineage>
</organism>
<evidence type="ECO:0000313" key="2">
    <source>
        <dbReference type="Proteomes" id="UP000194857"/>
    </source>
</evidence>
<accession>A0A241XT08</accession>
<comment type="caution">
    <text evidence="1">The sequence shown here is derived from an EMBL/GenBank/DDBJ whole genome shotgun (WGS) entry which is preliminary data.</text>
</comment>
<dbReference type="AlphaFoldDB" id="A0A241XT08"/>